<keyword evidence="8" id="KW-1185">Reference proteome</keyword>
<evidence type="ECO:0000313" key="5">
    <source>
        <dbReference type="EMBL" id="CAF0785867.1"/>
    </source>
</evidence>
<dbReference type="Pfam" id="PF10146">
    <property type="entry name" value="zf-C4H2"/>
    <property type="match status" value="1"/>
</dbReference>
<evidence type="ECO:0000313" key="4">
    <source>
        <dbReference type="EMBL" id="CAF0761025.1"/>
    </source>
</evidence>
<dbReference type="PANTHER" id="PTHR31058">
    <property type="entry name" value="ZINC FINGER C4H2 DOMAIN-CONTAINING PROTEIN"/>
    <property type="match status" value="1"/>
</dbReference>
<dbReference type="Proteomes" id="UP000681722">
    <property type="component" value="Unassembled WGS sequence"/>
</dbReference>
<feature type="region of interest" description="Disordered" evidence="2">
    <location>
        <begin position="241"/>
        <end position="263"/>
    </location>
</feature>
<sequence length="263" mass="30860">MEGTDSEKQVDERDLTLSLRKLDLIKELRNKQDHFQRIQSHLRDNVEIFSRESRLLRDFRKELDLLMQERMSHIEELRLIHADINIMETTIKQAEEEKLRAIQDTRRLAKDYHPIREQIQKLRETLSLERLPDNEDEEATILTMQLMQQQVEERSDLTGDYHEPIASVPFVNTNNNHSQQQSQQAATVVNQGGSLNGQITLHQTQTKLTTDRTFRQQPPPMKTCTTCQQQIHRNAPICPICKAKSRSRNPKKPKRKREGDVPQ</sequence>
<dbReference type="GO" id="GO:0045666">
    <property type="term" value="P:positive regulation of neuron differentiation"/>
    <property type="evidence" value="ECO:0007669"/>
    <property type="project" value="TreeGrafter"/>
</dbReference>
<evidence type="ECO:0000256" key="2">
    <source>
        <dbReference type="SAM" id="MobiDB-lite"/>
    </source>
</evidence>
<comment type="caution">
    <text evidence="5">The sequence shown here is derived from an EMBL/GenBank/DDBJ whole genome shotgun (WGS) entry which is preliminary data.</text>
</comment>
<dbReference type="Proteomes" id="UP000677228">
    <property type="component" value="Unassembled WGS sequence"/>
</dbReference>
<dbReference type="OrthoDB" id="20865at2759"/>
<protein>
    <recommendedName>
        <fullName evidence="3">C4H2-type domain-containing protein</fullName>
    </recommendedName>
</protein>
<dbReference type="EMBL" id="CAJNOQ010000310">
    <property type="protein sequence ID" value="CAF0785867.1"/>
    <property type="molecule type" value="Genomic_DNA"/>
</dbReference>
<dbReference type="GO" id="GO:0005634">
    <property type="term" value="C:nucleus"/>
    <property type="evidence" value="ECO:0007669"/>
    <property type="project" value="TreeGrafter"/>
</dbReference>
<keyword evidence="1" id="KW-0175">Coiled coil</keyword>
<proteinExistence type="predicted"/>
<evidence type="ECO:0000256" key="1">
    <source>
        <dbReference type="SAM" id="Coils"/>
    </source>
</evidence>
<evidence type="ECO:0000313" key="8">
    <source>
        <dbReference type="Proteomes" id="UP000663829"/>
    </source>
</evidence>
<dbReference type="InterPro" id="IPR018482">
    <property type="entry name" value="Znf-C4H2"/>
</dbReference>
<dbReference type="AlphaFoldDB" id="A0A813RQ98"/>
<dbReference type="Proteomes" id="UP000663829">
    <property type="component" value="Unassembled WGS sequence"/>
</dbReference>
<evidence type="ECO:0000313" key="7">
    <source>
        <dbReference type="EMBL" id="CAF3569588.1"/>
    </source>
</evidence>
<dbReference type="EMBL" id="CAJOBA010000552">
    <property type="protein sequence ID" value="CAF3540803.1"/>
    <property type="molecule type" value="Genomic_DNA"/>
</dbReference>
<dbReference type="InterPro" id="IPR044069">
    <property type="entry name" value="ZF_C4H2"/>
</dbReference>
<dbReference type="EMBL" id="CAJNOK010000552">
    <property type="protein sequence ID" value="CAF0761025.1"/>
    <property type="molecule type" value="Genomic_DNA"/>
</dbReference>
<feature type="domain" description="C4H2-type" evidence="3">
    <location>
        <begin position="216"/>
        <end position="258"/>
    </location>
</feature>
<organism evidence="5 8">
    <name type="scientific">Didymodactylos carnosus</name>
    <dbReference type="NCBI Taxonomy" id="1234261"/>
    <lineage>
        <taxon>Eukaryota</taxon>
        <taxon>Metazoa</taxon>
        <taxon>Spiralia</taxon>
        <taxon>Gnathifera</taxon>
        <taxon>Rotifera</taxon>
        <taxon>Eurotatoria</taxon>
        <taxon>Bdelloidea</taxon>
        <taxon>Philodinida</taxon>
        <taxon>Philodinidae</taxon>
        <taxon>Didymodactylos</taxon>
    </lineage>
</organism>
<feature type="compositionally biased region" description="Basic residues" evidence="2">
    <location>
        <begin position="243"/>
        <end position="256"/>
    </location>
</feature>
<feature type="coiled-coil region" evidence="1">
    <location>
        <begin position="56"/>
        <end position="111"/>
    </location>
</feature>
<accession>A0A813RQ98</accession>
<dbReference type="EMBL" id="CAJOBC010000310">
    <property type="protein sequence ID" value="CAF3569588.1"/>
    <property type="molecule type" value="Genomic_DNA"/>
</dbReference>
<gene>
    <name evidence="5" type="ORF">GPM918_LOCUS2727</name>
    <name evidence="4" type="ORF">OVA965_LOCUS2551</name>
    <name evidence="7" type="ORF">SRO942_LOCUS2727</name>
    <name evidence="6" type="ORF">TMI583_LOCUS2551</name>
</gene>
<evidence type="ECO:0000313" key="6">
    <source>
        <dbReference type="EMBL" id="CAF3540803.1"/>
    </source>
</evidence>
<dbReference type="PANTHER" id="PTHR31058:SF2">
    <property type="entry name" value="ZINC FINGER C4H2 DOMAIN-CONTAINING PROTEIN"/>
    <property type="match status" value="1"/>
</dbReference>
<dbReference type="PROSITE" id="PS51896">
    <property type="entry name" value="ZF_C4H2"/>
    <property type="match status" value="1"/>
</dbReference>
<dbReference type="Proteomes" id="UP000682733">
    <property type="component" value="Unassembled WGS sequence"/>
</dbReference>
<name>A0A813RQ98_9BILA</name>
<reference evidence="5" key="1">
    <citation type="submission" date="2021-02" db="EMBL/GenBank/DDBJ databases">
        <authorList>
            <person name="Nowell W R."/>
        </authorList>
    </citation>
    <scope>NUCLEOTIDE SEQUENCE</scope>
</reference>
<evidence type="ECO:0000259" key="3">
    <source>
        <dbReference type="PROSITE" id="PS51896"/>
    </source>
</evidence>